<comment type="caution">
    <text evidence="8">The sequence shown here is derived from an EMBL/GenBank/DDBJ whole genome shotgun (WGS) entry which is preliminary data.</text>
</comment>
<keyword evidence="2" id="KW-0433">Leucine-rich repeat</keyword>
<sequence>MADLVVSAATGALTPLLKKLAAALVEDYKRFKSVRGEINSLTEELAAMHAFLLKMSEEEDPDVQDKAWMKEVRELSYDMEDSFDEFRLRVDDRSTNPEGLIDKFNNFVSKTKTRRRIAKAIDDLKIQIKEVGERNARYKTREIISKTSNADVDRRALAVFENVSKLVGLERPTNEVIEVMMTKKNGFPSQMPKVLSIVGSGGLGKTTLANHVYQKLKGNFESKAFISVSRNPDLSNVLRNILYQVNKESHPNIQDWDIHLLISKINDSLMDKRYALHKIVLLLRELICPSKSSAWDYSILKKL</sequence>
<evidence type="ECO:0000259" key="6">
    <source>
        <dbReference type="Pfam" id="PF00931"/>
    </source>
</evidence>
<dbReference type="GO" id="GO:0043531">
    <property type="term" value="F:ADP binding"/>
    <property type="evidence" value="ECO:0007669"/>
    <property type="project" value="InterPro"/>
</dbReference>
<dbReference type="Proteomes" id="UP001054889">
    <property type="component" value="Unassembled WGS sequence"/>
</dbReference>
<dbReference type="PANTHER" id="PTHR19338">
    <property type="entry name" value="TRANSLOCASE OF INNER MITOCHONDRIAL MEMBRANE 13 HOMOLOG"/>
    <property type="match status" value="1"/>
</dbReference>
<dbReference type="Pfam" id="PF18052">
    <property type="entry name" value="Rx_N"/>
    <property type="match status" value="1"/>
</dbReference>
<dbReference type="Gene3D" id="3.40.50.300">
    <property type="entry name" value="P-loop containing nucleotide triphosphate hydrolases"/>
    <property type="match status" value="1"/>
</dbReference>
<keyword evidence="9" id="KW-1185">Reference proteome</keyword>
<dbReference type="AlphaFoldDB" id="A0AAV5CBG3"/>
<keyword evidence="3" id="KW-0677">Repeat</keyword>
<evidence type="ECO:0000259" key="7">
    <source>
        <dbReference type="Pfam" id="PF18052"/>
    </source>
</evidence>
<gene>
    <name evidence="8" type="primary">ga12231</name>
    <name evidence="8" type="ORF">PR202_ga12231</name>
</gene>
<reference evidence="8" key="1">
    <citation type="journal article" date="2018" name="DNA Res.">
        <title>Multiple hybrid de novo genome assembly of finger millet, an orphan allotetraploid crop.</title>
        <authorList>
            <person name="Hatakeyama M."/>
            <person name="Aluri S."/>
            <person name="Balachadran M.T."/>
            <person name="Sivarajan S.R."/>
            <person name="Patrignani A."/>
            <person name="Gruter S."/>
            <person name="Poveda L."/>
            <person name="Shimizu-Inatsugi R."/>
            <person name="Baeten J."/>
            <person name="Francoijs K.J."/>
            <person name="Nataraja K.N."/>
            <person name="Reddy Y.A.N."/>
            <person name="Phadnis S."/>
            <person name="Ravikumar R.L."/>
            <person name="Schlapbach R."/>
            <person name="Sreeman S.M."/>
            <person name="Shimizu K.K."/>
        </authorList>
    </citation>
    <scope>NUCLEOTIDE SEQUENCE</scope>
</reference>
<evidence type="ECO:0000256" key="4">
    <source>
        <dbReference type="ARBA" id="ARBA00022741"/>
    </source>
</evidence>
<proteinExistence type="inferred from homology"/>
<dbReference type="InterPro" id="IPR041118">
    <property type="entry name" value="Rx_N"/>
</dbReference>
<dbReference type="Gene3D" id="1.20.5.4130">
    <property type="match status" value="1"/>
</dbReference>
<keyword evidence="5" id="KW-0611">Plant defense</keyword>
<dbReference type="Pfam" id="PF00931">
    <property type="entry name" value="NB-ARC"/>
    <property type="match status" value="1"/>
</dbReference>
<name>A0AAV5CBG3_ELECO</name>
<dbReference type="GO" id="GO:0006952">
    <property type="term" value="P:defense response"/>
    <property type="evidence" value="ECO:0007669"/>
    <property type="project" value="UniProtKB-KW"/>
</dbReference>
<dbReference type="InterPro" id="IPR002182">
    <property type="entry name" value="NB-ARC"/>
</dbReference>
<evidence type="ECO:0000256" key="2">
    <source>
        <dbReference type="ARBA" id="ARBA00022614"/>
    </source>
</evidence>
<evidence type="ECO:0000313" key="8">
    <source>
        <dbReference type="EMBL" id="GJM95490.1"/>
    </source>
</evidence>
<comment type="similarity">
    <text evidence="1">Belongs to the disease resistance NB-LRR family.</text>
</comment>
<feature type="domain" description="Disease resistance N-terminal" evidence="7">
    <location>
        <begin position="12"/>
        <end position="102"/>
    </location>
</feature>
<dbReference type="InterPro" id="IPR027417">
    <property type="entry name" value="P-loop_NTPase"/>
</dbReference>
<evidence type="ECO:0000256" key="5">
    <source>
        <dbReference type="ARBA" id="ARBA00022821"/>
    </source>
</evidence>
<evidence type="ECO:0000256" key="3">
    <source>
        <dbReference type="ARBA" id="ARBA00022737"/>
    </source>
</evidence>
<dbReference type="CDD" id="cd14798">
    <property type="entry name" value="RX-CC_like"/>
    <property type="match status" value="1"/>
</dbReference>
<evidence type="ECO:0000313" key="9">
    <source>
        <dbReference type="Proteomes" id="UP001054889"/>
    </source>
</evidence>
<evidence type="ECO:0008006" key="10">
    <source>
        <dbReference type="Google" id="ProtNLM"/>
    </source>
</evidence>
<accession>A0AAV5CBG3</accession>
<dbReference type="PANTHER" id="PTHR19338:SF42">
    <property type="entry name" value="RX N-TERMINAL DOMAIN-CONTAINING PROTEIN"/>
    <property type="match status" value="1"/>
</dbReference>
<evidence type="ECO:0000256" key="1">
    <source>
        <dbReference type="ARBA" id="ARBA00008894"/>
    </source>
</evidence>
<organism evidence="8 9">
    <name type="scientific">Eleusine coracana subsp. coracana</name>
    <dbReference type="NCBI Taxonomy" id="191504"/>
    <lineage>
        <taxon>Eukaryota</taxon>
        <taxon>Viridiplantae</taxon>
        <taxon>Streptophyta</taxon>
        <taxon>Embryophyta</taxon>
        <taxon>Tracheophyta</taxon>
        <taxon>Spermatophyta</taxon>
        <taxon>Magnoliopsida</taxon>
        <taxon>Liliopsida</taxon>
        <taxon>Poales</taxon>
        <taxon>Poaceae</taxon>
        <taxon>PACMAD clade</taxon>
        <taxon>Chloridoideae</taxon>
        <taxon>Cynodonteae</taxon>
        <taxon>Eleusininae</taxon>
        <taxon>Eleusine</taxon>
    </lineage>
</organism>
<feature type="domain" description="NB-ARC" evidence="6">
    <location>
        <begin position="190"/>
        <end position="275"/>
    </location>
</feature>
<dbReference type="EMBL" id="BQKI01000005">
    <property type="protein sequence ID" value="GJM95490.1"/>
    <property type="molecule type" value="Genomic_DNA"/>
</dbReference>
<keyword evidence="4" id="KW-0547">Nucleotide-binding</keyword>
<dbReference type="SUPFAM" id="SSF52540">
    <property type="entry name" value="P-loop containing nucleoside triphosphate hydrolases"/>
    <property type="match status" value="1"/>
</dbReference>
<dbReference type="InterPro" id="IPR038005">
    <property type="entry name" value="RX-like_CC"/>
</dbReference>
<protein>
    <recommendedName>
        <fullName evidence="10">Disease resistance protein</fullName>
    </recommendedName>
</protein>
<reference evidence="8" key="2">
    <citation type="submission" date="2021-12" db="EMBL/GenBank/DDBJ databases">
        <title>Resequencing data analysis of finger millet.</title>
        <authorList>
            <person name="Hatakeyama M."/>
            <person name="Aluri S."/>
            <person name="Balachadran M.T."/>
            <person name="Sivarajan S.R."/>
            <person name="Poveda L."/>
            <person name="Shimizu-Inatsugi R."/>
            <person name="Schlapbach R."/>
            <person name="Sreeman S.M."/>
            <person name="Shimizu K.K."/>
        </authorList>
    </citation>
    <scope>NUCLEOTIDE SEQUENCE</scope>
</reference>